<gene>
    <name evidence="2" type="ORF">GSLYS_00000551001</name>
</gene>
<feature type="region of interest" description="Disordered" evidence="1">
    <location>
        <begin position="144"/>
        <end position="175"/>
    </location>
</feature>
<proteinExistence type="predicted"/>
<comment type="caution">
    <text evidence="2">The sequence shown here is derived from an EMBL/GenBank/DDBJ whole genome shotgun (WGS) entry which is preliminary data.</text>
</comment>
<dbReference type="Proteomes" id="UP001497497">
    <property type="component" value="Unassembled WGS sequence"/>
</dbReference>
<accession>A0AAV2GY63</accession>
<feature type="compositionally biased region" description="Low complexity" evidence="1">
    <location>
        <begin position="153"/>
        <end position="164"/>
    </location>
</feature>
<sequence length="175" mass="18914">MMNEMFTLPKKRTTPGTDEATTDTTAEMDDFTDDDELTDDFLNSFFRSAEDRKYATRSTTPAPHDFDSSTFDFCDSDSATVDYKFPGSSNGNVSAPGDLSSVVADGCSYFDECSDNAVSDDFFYSFFRRNDVTHPSTLDLKCGVSSPGLGNGADRASARADTTAEVPAGSSPKLD</sequence>
<reference evidence="2 3" key="1">
    <citation type="submission" date="2024-04" db="EMBL/GenBank/DDBJ databases">
        <authorList>
            <consortium name="Genoscope - CEA"/>
            <person name="William W."/>
        </authorList>
    </citation>
    <scope>NUCLEOTIDE SEQUENCE [LARGE SCALE GENOMIC DNA]</scope>
</reference>
<dbReference type="AlphaFoldDB" id="A0AAV2GY63"/>
<feature type="region of interest" description="Disordered" evidence="1">
    <location>
        <begin position="1"/>
        <end position="34"/>
    </location>
</feature>
<dbReference type="EMBL" id="CAXITT010000005">
    <property type="protein sequence ID" value="CAL1526374.1"/>
    <property type="molecule type" value="Genomic_DNA"/>
</dbReference>
<feature type="compositionally biased region" description="Low complexity" evidence="1">
    <location>
        <begin position="14"/>
        <end position="25"/>
    </location>
</feature>
<evidence type="ECO:0000313" key="3">
    <source>
        <dbReference type="Proteomes" id="UP001497497"/>
    </source>
</evidence>
<keyword evidence="3" id="KW-1185">Reference proteome</keyword>
<name>A0AAV2GY63_LYMST</name>
<protein>
    <submittedName>
        <fullName evidence="2">Uncharacterized protein</fullName>
    </submittedName>
</protein>
<evidence type="ECO:0000313" key="2">
    <source>
        <dbReference type="EMBL" id="CAL1526374.1"/>
    </source>
</evidence>
<evidence type="ECO:0000256" key="1">
    <source>
        <dbReference type="SAM" id="MobiDB-lite"/>
    </source>
</evidence>
<organism evidence="2 3">
    <name type="scientific">Lymnaea stagnalis</name>
    <name type="common">Great pond snail</name>
    <name type="synonym">Helix stagnalis</name>
    <dbReference type="NCBI Taxonomy" id="6523"/>
    <lineage>
        <taxon>Eukaryota</taxon>
        <taxon>Metazoa</taxon>
        <taxon>Spiralia</taxon>
        <taxon>Lophotrochozoa</taxon>
        <taxon>Mollusca</taxon>
        <taxon>Gastropoda</taxon>
        <taxon>Heterobranchia</taxon>
        <taxon>Euthyneura</taxon>
        <taxon>Panpulmonata</taxon>
        <taxon>Hygrophila</taxon>
        <taxon>Lymnaeoidea</taxon>
        <taxon>Lymnaeidae</taxon>
        <taxon>Lymnaea</taxon>
    </lineage>
</organism>
<feature type="non-terminal residue" evidence="2">
    <location>
        <position position="175"/>
    </location>
</feature>